<keyword evidence="3" id="KW-0862">Zinc</keyword>
<dbReference type="EMBL" id="JAJJMA010276664">
    <property type="protein sequence ID" value="MCL7046037.1"/>
    <property type="molecule type" value="Genomic_DNA"/>
</dbReference>
<dbReference type="SMART" id="SM00575">
    <property type="entry name" value="ZnF_PMZ"/>
    <property type="match status" value="1"/>
</dbReference>
<evidence type="ECO:0000259" key="5">
    <source>
        <dbReference type="PROSITE" id="PS50966"/>
    </source>
</evidence>
<sequence>MKILHPGGYLEELVWRATKSYNEIDYTYWMNKVEEIKPDARIWLEKHHKEEWTKHKYDHTSKCEHITNNFSESFNNWILKLRCMPICKLVMEYEKLVMETMYKREQLALTWSQFGLVERAENRLKRHKEHVHLYHPVPSSQTLWLVENNEDMTWKVDLAKRECTCGAWQVGGVPCVHAMSVIIDMREDAFVDPCHFVNKYMATYAGSVEPIANPLYWLKVMTSLNL</sequence>
<keyword evidence="1" id="KW-0479">Metal-binding</keyword>
<evidence type="ECO:0000256" key="4">
    <source>
        <dbReference type="PROSITE-ProRule" id="PRU00325"/>
    </source>
</evidence>
<dbReference type="GO" id="GO:0008270">
    <property type="term" value="F:zinc ion binding"/>
    <property type="evidence" value="ECO:0007669"/>
    <property type="project" value="UniProtKB-KW"/>
</dbReference>
<dbReference type="Proteomes" id="UP001177140">
    <property type="component" value="Unassembled WGS sequence"/>
</dbReference>
<feature type="domain" description="SWIM-type" evidence="5">
    <location>
        <begin position="154"/>
        <end position="186"/>
    </location>
</feature>
<dbReference type="PANTHER" id="PTHR31973:SF187">
    <property type="entry name" value="MUTATOR TRANSPOSASE MUDRA PROTEIN"/>
    <property type="match status" value="1"/>
</dbReference>
<dbReference type="PANTHER" id="PTHR31973">
    <property type="entry name" value="POLYPROTEIN, PUTATIVE-RELATED"/>
    <property type="match status" value="1"/>
</dbReference>
<dbReference type="PROSITE" id="PS50966">
    <property type="entry name" value="ZF_SWIM"/>
    <property type="match status" value="1"/>
</dbReference>
<evidence type="ECO:0000256" key="1">
    <source>
        <dbReference type="ARBA" id="ARBA00022723"/>
    </source>
</evidence>
<evidence type="ECO:0000313" key="6">
    <source>
        <dbReference type="EMBL" id="MCL7046037.1"/>
    </source>
</evidence>
<gene>
    <name evidence="6" type="ORF">MKW94_007232</name>
</gene>
<comment type="caution">
    <text evidence="6">The sequence shown here is derived from an EMBL/GenBank/DDBJ whole genome shotgun (WGS) entry which is preliminary data.</text>
</comment>
<protein>
    <recommendedName>
        <fullName evidence="5">SWIM-type domain-containing protein</fullName>
    </recommendedName>
</protein>
<accession>A0AA41VRF0</accession>
<proteinExistence type="predicted"/>
<evidence type="ECO:0000256" key="2">
    <source>
        <dbReference type="ARBA" id="ARBA00022771"/>
    </source>
</evidence>
<dbReference type="Pfam" id="PF04434">
    <property type="entry name" value="SWIM"/>
    <property type="match status" value="1"/>
</dbReference>
<keyword evidence="2 4" id="KW-0863">Zinc-finger</keyword>
<name>A0AA41VRF0_PAPNU</name>
<reference evidence="6" key="1">
    <citation type="submission" date="2022-03" db="EMBL/GenBank/DDBJ databases">
        <title>A functionally conserved STORR gene fusion in Papaver species that diverged 16.8 million years ago.</title>
        <authorList>
            <person name="Catania T."/>
        </authorList>
    </citation>
    <scope>NUCLEOTIDE SEQUENCE</scope>
    <source>
        <strain evidence="6">S-191538</strain>
    </source>
</reference>
<organism evidence="6 7">
    <name type="scientific">Papaver nudicaule</name>
    <name type="common">Iceland poppy</name>
    <dbReference type="NCBI Taxonomy" id="74823"/>
    <lineage>
        <taxon>Eukaryota</taxon>
        <taxon>Viridiplantae</taxon>
        <taxon>Streptophyta</taxon>
        <taxon>Embryophyta</taxon>
        <taxon>Tracheophyta</taxon>
        <taxon>Spermatophyta</taxon>
        <taxon>Magnoliopsida</taxon>
        <taxon>Ranunculales</taxon>
        <taxon>Papaveraceae</taxon>
        <taxon>Papaveroideae</taxon>
        <taxon>Papaver</taxon>
    </lineage>
</organism>
<keyword evidence="7" id="KW-1185">Reference proteome</keyword>
<dbReference type="InterPro" id="IPR007527">
    <property type="entry name" value="Znf_SWIM"/>
</dbReference>
<dbReference type="InterPro" id="IPR006564">
    <property type="entry name" value="Znf_PMZ"/>
</dbReference>
<evidence type="ECO:0000313" key="7">
    <source>
        <dbReference type="Proteomes" id="UP001177140"/>
    </source>
</evidence>
<dbReference type="AlphaFoldDB" id="A0AA41VRF0"/>
<evidence type="ECO:0000256" key="3">
    <source>
        <dbReference type="ARBA" id="ARBA00022833"/>
    </source>
</evidence>